<protein>
    <submittedName>
        <fullName evidence="4">Cell surface protein</fullName>
    </submittedName>
</protein>
<dbReference type="AlphaFoldDB" id="A0A1X2YQX8"/>
<sequence length="427" mass="46989">QTVSNKGTGFTFGQMVYTMPGAYTYHVKELAGTDKTIGYSTQEYDVTITVTDQNGALTATADRQTNDIRFDNTYTPTPVSVRLEAAKHLTGRDLNDNEFTAELKDSNGNQLQAKQFTRVPRNTQPDKVTAREGDGTLDFDKLTFDKTGVYTYTVDEQDGTLGGVTYDTTSHTVTITVTEDTKSHKLVASVAYSNGKASEKSILFQNTYQPEDVLVELSAKKNLTGRELQADEFEFELVDDKGNVIDSEKNDKQGNIQFKPLTYGRDNDGVDDCGEYRYVIREKNTGEKNVTYDKTEHHVTVTVSDNLQGNLTARVEYDPTNDSAKDSSTMLVTPTDKADKTDGDAGEDENNPTATPSMVTATGTRPEFTNSYIPPVTPAIVKAVRQLAQTGVNTPIMAVILFTLLGMGLTVAYSVRKRHAVTPRHGR</sequence>
<proteinExistence type="predicted"/>
<feature type="domain" description="Streptococcal pilin isopeptide linkage" evidence="3">
    <location>
        <begin position="84"/>
        <end position="209"/>
    </location>
</feature>
<feature type="compositionally biased region" description="Polar residues" evidence="1">
    <location>
        <begin position="320"/>
        <end position="332"/>
    </location>
</feature>
<feature type="compositionally biased region" description="Polar residues" evidence="1">
    <location>
        <begin position="351"/>
        <end position="360"/>
    </location>
</feature>
<dbReference type="Pfam" id="PF12892">
    <property type="entry name" value="FctA"/>
    <property type="match status" value="3"/>
</dbReference>
<evidence type="ECO:0000313" key="4">
    <source>
        <dbReference type="EMBL" id="OSG84562.1"/>
    </source>
</evidence>
<comment type="caution">
    <text evidence="4">The sequence shown here is derived from an EMBL/GenBank/DDBJ whole genome shotgun (WGS) entry which is preliminary data.</text>
</comment>
<accession>A0A1X2YQX8</accession>
<feature type="region of interest" description="Disordered" evidence="1">
    <location>
        <begin position="317"/>
        <end position="360"/>
    </location>
</feature>
<dbReference type="EMBL" id="LNKD01000009">
    <property type="protein sequence ID" value="OSG84562.1"/>
    <property type="molecule type" value="Genomic_DNA"/>
</dbReference>
<evidence type="ECO:0000256" key="2">
    <source>
        <dbReference type="SAM" id="Phobius"/>
    </source>
</evidence>
<dbReference type="InterPro" id="IPR022464">
    <property type="entry name" value="Strep_pil_isopept_link"/>
</dbReference>
<dbReference type="Gene3D" id="2.60.40.3050">
    <property type="match status" value="3"/>
</dbReference>
<dbReference type="NCBIfam" id="TIGR03786">
    <property type="entry name" value="strep_pil_rpt"/>
    <property type="match status" value="3"/>
</dbReference>
<name>A0A1X2YQX8_BIFAD</name>
<feature type="domain" description="Streptococcal pilin isopeptide linkage" evidence="3">
    <location>
        <begin position="9"/>
        <end position="75"/>
    </location>
</feature>
<evidence type="ECO:0000259" key="3">
    <source>
        <dbReference type="Pfam" id="PF12892"/>
    </source>
</evidence>
<feature type="non-terminal residue" evidence="4">
    <location>
        <position position="1"/>
    </location>
</feature>
<feature type="domain" description="Streptococcal pilin isopeptide linkage" evidence="3">
    <location>
        <begin position="218"/>
        <end position="323"/>
    </location>
</feature>
<feature type="transmembrane region" description="Helical" evidence="2">
    <location>
        <begin position="396"/>
        <end position="415"/>
    </location>
</feature>
<evidence type="ECO:0000256" key="1">
    <source>
        <dbReference type="SAM" id="MobiDB-lite"/>
    </source>
</evidence>
<reference evidence="4 5" key="1">
    <citation type="journal article" date="2016" name="Sci. Rep.">
        <title>Evaluation of genetic diversity among strains of the human gut commensal Bifidobacterium adolescentis.</title>
        <authorList>
            <person name="Duranti S."/>
            <person name="Milani C."/>
            <person name="Lugli G.A."/>
            <person name="Mancabelli L."/>
            <person name="Turroni F."/>
            <person name="Ferrario C."/>
            <person name="Mangifesta M."/>
            <person name="Viappiani A."/>
            <person name="Sanchez B."/>
            <person name="Margolles A."/>
            <person name="van Sinderen D."/>
            <person name="Ventura M."/>
        </authorList>
    </citation>
    <scope>NUCLEOTIDE SEQUENCE [LARGE SCALE GENOMIC DNA]</scope>
    <source>
        <strain evidence="4 5">487B</strain>
    </source>
</reference>
<keyword evidence="2" id="KW-0472">Membrane</keyword>
<dbReference type="Proteomes" id="UP000193377">
    <property type="component" value="Unassembled WGS sequence"/>
</dbReference>
<evidence type="ECO:0000313" key="5">
    <source>
        <dbReference type="Proteomes" id="UP000193377"/>
    </source>
</evidence>
<gene>
    <name evidence="4" type="ORF">B0487_2226</name>
</gene>
<keyword evidence="2" id="KW-0812">Transmembrane</keyword>
<dbReference type="InterPro" id="IPR038174">
    <property type="entry name" value="Strep_pil_link_sf"/>
</dbReference>
<dbReference type="RefSeq" id="WP_272885997.1">
    <property type="nucleotide sequence ID" value="NZ_LNKD01000009.1"/>
</dbReference>
<keyword evidence="2" id="KW-1133">Transmembrane helix</keyword>
<organism evidence="4 5">
    <name type="scientific">Bifidobacterium adolescentis</name>
    <dbReference type="NCBI Taxonomy" id="1680"/>
    <lineage>
        <taxon>Bacteria</taxon>
        <taxon>Bacillati</taxon>
        <taxon>Actinomycetota</taxon>
        <taxon>Actinomycetes</taxon>
        <taxon>Bifidobacteriales</taxon>
        <taxon>Bifidobacteriaceae</taxon>
        <taxon>Bifidobacterium</taxon>
    </lineage>
</organism>